<dbReference type="PANTHER" id="PTHR33734">
    <property type="entry name" value="LYSM DOMAIN-CONTAINING GPI-ANCHORED PROTEIN 2"/>
    <property type="match status" value="1"/>
</dbReference>
<dbReference type="PANTHER" id="PTHR33734:SF22">
    <property type="entry name" value="MEMBRANE-BOUND LYTIC MUREIN TRANSGLYCOSYLASE D"/>
    <property type="match status" value="1"/>
</dbReference>
<accession>A0A853JFK0</accession>
<evidence type="ECO:0000256" key="1">
    <source>
        <dbReference type="SAM" id="MobiDB-lite"/>
    </source>
</evidence>
<dbReference type="InterPro" id="IPR018392">
    <property type="entry name" value="LysM"/>
</dbReference>
<dbReference type="Proteomes" id="UP000578091">
    <property type="component" value="Unassembled WGS sequence"/>
</dbReference>
<dbReference type="SUPFAM" id="SSF54106">
    <property type="entry name" value="LysM domain"/>
    <property type="match status" value="1"/>
</dbReference>
<evidence type="ECO:0000313" key="3">
    <source>
        <dbReference type="EMBL" id="NZA27625.1"/>
    </source>
</evidence>
<dbReference type="Gene3D" id="3.10.350.10">
    <property type="entry name" value="LysM domain"/>
    <property type="match status" value="1"/>
</dbReference>
<name>A0A853JFK0_9GAMM</name>
<dbReference type="SMART" id="SM00257">
    <property type="entry name" value="LysM"/>
    <property type="match status" value="2"/>
</dbReference>
<dbReference type="CDD" id="cd00118">
    <property type="entry name" value="LysM"/>
    <property type="match status" value="2"/>
</dbReference>
<reference evidence="3 4" key="1">
    <citation type="submission" date="2020-07" db="EMBL/GenBank/DDBJ databases">
        <title>Luteimonas sp. SJ-92.</title>
        <authorList>
            <person name="Huang X.-X."/>
            <person name="Xu L."/>
            <person name="Sun J.-Q."/>
        </authorList>
    </citation>
    <scope>NUCLEOTIDE SEQUENCE [LARGE SCALE GENOMIC DNA]</scope>
    <source>
        <strain evidence="3 4">SJ-92</strain>
    </source>
</reference>
<sequence>MVHTVHDGIAARYQPADSTSPTAPARQPAGEPRTLQVEAERGDTLASLGQRYGVSTERMAEANPELRGGDEPLAEGEPVAIPVDYEDGDSARAHTVEPGETLEDVASQYGVDADALAEANGLHSGTAPIDSGEELIVPNANALSEAEQEQLAGIPGAQALTAEEAREVIGHLETLGSGSLSEQLEALGALAKQFSADDVRTLLERAGVSGAALDRIAASGDALAALATLVDGDSSALDRAAAALTLLDEAGDVLGGGAAEFFDRHLAQLPNASKIIDKIGTLLDPEASAADKAAAALEIATTLQDGLGEQFPQLANRLRALDSITGSLGAAVTLLDPDASLQEKAQAAVQLYANVPDVAGDVERIRELLSGNGIPNADAIADEVARLPGGDLIPEALRRQMSPELVENLTADQARQIAELAARGEEVADALGPVLGALRNPEALDNLMGSLDGRSADSIRATLSLVGELGPDVADDLLTSQINGRAGAEVIAELIDGLPADSRGNLSKLLKEFDAGAARRLLEVADQAGPGAVGDLLRTLDGVNVDSALLGRMLNDAFRLLDSLGVRITAEVAQSLLRNVAKLIPIAGAVPAGYDTYRFTQISTDTSLPPELRYLALQGAKANAADAALSIAEAFGVTIPFTTAGSALIGVGSLVLDVVLEQQINQFRQDPDNWSAPGYVDGAIAASLLTGPQAFVDLALIFGPEGAVRKAEQLTNGAVDLTAESVARIGELQAEVFGDGLSFTADGLHLLADVIRDPSLLGDAAEVLGQEAVRQLNAVAEGAGELAGLAREQLGNLVGELKELGERGVEALGWIASNPGEAARLAADALGDLVEQGLELATDAGRALAEGAMTALETAHDALLSLGDAAIDTLEAVGDSIGSALDSALELGERGLEFVGWVAGNPGEAAALARDALVDVISEAGELATAAYDQLVELGESAAALADVAIARLADAGEAAVDTLIYIAENPVDSAEAVRDAAIEALGTLADGVGAAAERATDALVGFVDQGIESAKSVVTNLLTEGKEAAERIISAWGSELSEGAREVVAGLADVGDAGLEALGKLADAGIGFAGDVVDGLQDAGEWIWDNTGGRLPWP</sequence>
<organism evidence="3 4">
    <name type="scientific">Luteimonas salinisoli</name>
    <dbReference type="NCBI Taxonomy" id="2752307"/>
    <lineage>
        <taxon>Bacteria</taxon>
        <taxon>Pseudomonadati</taxon>
        <taxon>Pseudomonadota</taxon>
        <taxon>Gammaproteobacteria</taxon>
        <taxon>Lysobacterales</taxon>
        <taxon>Lysobacteraceae</taxon>
        <taxon>Luteimonas</taxon>
    </lineage>
</organism>
<dbReference type="Pfam" id="PF01476">
    <property type="entry name" value="LysM"/>
    <property type="match status" value="2"/>
</dbReference>
<dbReference type="EMBL" id="JACCKA010000082">
    <property type="protein sequence ID" value="NZA27625.1"/>
    <property type="molecule type" value="Genomic_DNA"/>
</dbReference>
<feature type="region of interest" description="Disordered" evidence="1">
    <location>
        <begin position="1"/>
        <end position="51"/>
    </location>
</feature>
<gene>
    <name evidence="3" type="ORF">H0E84_14690</name>
</gene>
<protein>
    <submittedName>
        <fullName evidence="3">LysM peptidoglycan-binding domain-containing protein</fullName>
    </submittedName>
</protein>
<keyword evidence="4" id="KW-1185">Reference proteome</keyword>
<dbReference type="RefSeq" id="WP_180679396.1">
    <property type="nucleotide sequence ID" value="NZ_JACCKA010000082.1"/>
</dbReference>
<dbReference type="PROSITE" id="PS51782">
    <property type="entry name" value="LYSM"/>
    <property type="match status" value="1"/>
</dbReference>
<proteinExistence type="predicted"/>
<evidence type="ECO:0000259" key="2">
    <source>
        <dbReference type="PROSITE" id="PS51782"/>
    </source>
</evidence>
<evidence type="ECO:0000313" key="4">
    <source>
        <dbReference type="Proteomes" id="UP000578091"/>
    </source>
</evidence>
<dbReference type="AlphaFoldDB" id="A0A853JFK0"/>
<feature type="domain" description="LysM" evidence="2">
    <location>
        <begin position="92"/>
        <end position="137"/>
    </location>
</feature>
<dbReference type="InterPro" id="IPR036779">
    <property type="entry name" value="LysM_dom_sf"/>
</dbReference>
<comment type="caution">
    <text evidence="3">The sequence shown here is derived from an EMBL/GenBank/DDBJ whole genome shotgun (WGS) entry which is preliminary data.</text>
</comment>